<dbReference type="PANTHER" id="PTHR38149:SF1">
    <property type="entry name" value="ATPASE"/>
    <property type="match status" value="1"/>
</dbReference>
<organism evidence="4 5">
    <name type="scientific">Thermoactinomyces intermedius</name>
    <dbReference type="NCBI Taxonomy" id="2024"/>
    <lineage>
        <taxon>Bacteria</taxon>
        <taxon>Bacillati</taxon>
        <taxon>Bacillota</taxon>
        <taxon>Bacilli</taxon>
        <taxon>Bacillales</taxon>
        <taxon>Thermoactinomycetaceae</taxon>
        <taxon>Thermoactinomyces</taxon>
    </lineage>
</organism>
<evidence type="ECO:0000313" key="5">
    <source>
        <dbReference type="Proteomes" id="UP000633619"/>
    </source>
</evidence>
<dbReference type="InterPro" id="IPR019195">
    <property type="entry name" value="ABC_ATPase_put"/>
</dbReference>
<dbReference type="Gene3D" id="3.40.50.300">
    <property type="entry name" value="P-loop containing nucleotide triphosphate hydrolases"/>
    <property type="match status" value="1"/>
</dbReference>
<dbReference type="InterPro" id="IPR027417">
    <property type="entry name" value="P-loop_NTPase"/>
</dbReference>
<sequence length="570" mass="63569">MKQLCQILKRIDGKGYKAYKDLQGTYQFPDFQLFIDYVQGDPFATPSRVRVRLERKEVPVDLSWIQTRERKVALEDWLARKWSRELDKYSFKASGTGKSGLMTMDRPGQEILERTAVVVEPEYMEARIHIGLPARGRTVLGRQAEQMLLDFLPRIVREMKLSETDKKQIEDRMKLTDNQQAIRKALKENGWVAFVADGAVLPRESGISNRPLKSGQVVPFRSPESLQAVIPVPHGEPISGMAIPEGITLIVGGGYHGKSTLLKAIERGVYNHVAGDGREYVITVEDAVKIRAEDGRRVEKVNISPFISRLPLGKDTDQFSTEDASGSTSQAANIMESLEMGSTCLLVDEDTSATNFMIRDARMQSLVAKGKEPITPFIDKVRQLYEENGVSTILVLGGSGDYFDVADYVIMMDHYLPYDVTRQAKEIAGVHQSGRALEGGESFGEISHRNPVAKSFDARKGRKEKAEAKGLKSILLGSGTIDLTCLEQLVDPSQTRAIAQILRLLGKRADGRKSLRQLLEEIESEIKEKGLDWISPFRGHPGDLALPRKYEIAAAVNRMRTLAVKGENGR</sequence>
<dbReference type="Pfam" id="PF21117">
    <property type="entry name" value="MRB1590_C"/>
    <property type="match status" value="1"/>
</dbReference>
<keyword evidence="5" id="KW-1185">Reference proteome</keyword>
<dbReference type="PANTHER" id="PTHR38149">
    <property type="entry name" value="ATPASE"/>
    <property type="match status" value="1"/>
</dbReference>
<reference evidence="4 5" key="1">
    <citation type="submission" date="2020-12" db="EMBL/GenBank/DDBJ databases">
        <title>WGS of Thermoactinomyces spp.</title>
        <authorList>
            <person name="Cheng K."/>
        </authorList>
    </citation>
    <scope>NUCLEOTIDE SEQUENCE [LARGE SCALE GENOMIC DNA]</scope>
    <source>
        <strain evidence="5">CICC 10671\DSM 43846</strain>
    </source>
</reference>
<dbReference type="EMBL" id="JAECVW010000007">
    <property type="protein sequence ID" value="MBH8595924.1"/>
    <property type="molecule type" value="Genomic_DNA"/>
</dbReference>
<dbReference type="RefSeq" id="WP_181732697.1">
    <property type="nucleotide sequence ID" value="NZ_JACEIR010000010.1"/>
</dbReference>
<name>A0A8I1A6X0_THEIN</name>
<accession>A0A8I1A6X0</accession>
<dbReference type="SUPFAM" id="SSF52540">
    <property type="entry name" value="P-loop containing nucleoside triphosphate hydrolases"/>
    <property type="match status" value="1"/>
</dbReference>
<evidence type="ECO:0000259" key="3">
    <source>
        <dbReference type="Pfam" id="PF21117"/>
    </source>
</evidence>
<gene>
    <name evidence="4" type="ORF">I8U20_11350</name>
</gene>
<dbReference type="InterPro" id="IPR046833">
    <property type="entry name" value="ABC_N"/>
</dbReference>
<feature type="domain" description="MRB1590-like C-terminal" evidence="3">
    <location>
        <begin position="465"/>
        <end position="565"/>
    </location>
</feature>
<dbReference type="Pfam" id="PF09818">
    <property type="entry name" value="ABC_ATPase"/>
    <property type="match status" value="1"/>
</dbReference>
<dbReference type="InterPro" id="IPR046834">
    <property type="entry name" value="ABC_ATPase_C"/>
</dbReference>
<evidence type="ECO:0000313" key="4">
    <source>
        <dbReference type="EMBL" id="MBH8595924.1"/>
    </source>
</evidence>
<dbReference type="Pfam" id="PF20446">
    <property type="entry name" value="ABC_N"/>
    <property type="match status" value="1"/>
</dbReference>
<feature type="domain" description="ATPase of the ABC class C-terminal" evidence="1">
    <location>
        <begin position="166"/>
        <end position="448"/>
    </location>
</feature>
<dbReference type="AlphaFoldDB" id="A0A8I1A6X0"/>
<dbReference type="InterPro" id="IPR049069">
    <property type="entry name" value="MRB1590-like_C"/>
</dbReference>
<evidence type="ECO:0000259" key="2">
    <source>
        <dbReference type="Pfam" id="PF20446"/>
    </source>
</evidence>
<proteinExistence type="predicted"/>
<feature type="domain" description="ATPase of the ABC class N-terminal" evidence="2">
    <location>
        <begin position="1"/>
        <end position="159"/>
    </location>
</feature>
<protein>
    <submittedName>
        <fullName evidence="4">ABC-ATPase domain-containing protein</fullName>
    </submittedName>
</protein>
<dbReference type="Proteomes" id="UP000633619">
    <property type="component" value="Unassembled WGS sequence"/>
</dbReference>
<comment type="caution">
    <text evidence="4">The sequence shown here is derived from an EMBL/GenBank/DDBJ whole genome shotgun (WGS) entry which is preliminary data.</text>
</comment>
<evidence type="ECO:0000259" key="1">
    <source>
        <dbReference type="Pfam" id="PF09818"/>
    </source>
</evidence>